<reference evidence="7" key="1">
    <citation type="journal article" date="2017" name="Genome Announc.">
        <title>Genome sequences of Cyberlindnera fabianii 65, Pichia kudriavzevii 129, and Saccharomyces cerevisiae 131 isolated from fermented masau fruits in Zimbabwe.</title>
        <authorList>
            <person name="van Rijswijck I.M.H."/>
            <person name="Derks M.F.L."/>
            <person name="Abee T."/>
            <person name="de Ridder D."/>
            <person name="Smid E.J."/>
        </authorList>
    </citation>
    <scope>NUCLEOTIDE SEQUENCE [LARGE SCALE GENOMIC DNA]</scope>
    <source>
        <strain evidence="7">65</strain>
    </source>
</reference>
<dbReference type="AlphaFoldDB" id="A0A1V2L2M9"/>
<evidence type="ECO:0000256" key="1">
    <source>
        <dbReference type="ARBA" id="ARBA00004141"/>
    </source>
</evidence>
<evidence type="ECO:0000256" key="3">
    <source>
        <dbReference type="ARBA" id="ARBA00022989"/>
    </source>
</evidence>
<keyword evidence="7" id="KW-1185">Reference proteome</keyword>
<comment type="caution">
    <text evidence="6">The sequence shown here is derived from an EMBL/GenBank/DDBJ whole genome shotgun (WGS) entry which is preliminary data.</text>
</comment>
<keyword evidence="2 5" id="KW-0812">Transmembrane</keyword>
<dbReference type="PANTHER" id="PTHR23508">
    <property type="entry name" value="CARBOXYLIC ACID TRANSPORTER PROTEIN HOMOLOG"/>
    <property type="match status" value="1"/>
</dbReference>
<dbReference type="VEuPathDB" id="FungiDB:BON22_4629"/>
<dbReference type="PANTHER" id="PTHR23508:SF10">
    <property type="entry name" value="CARBOXYLIC ACID TRANSPORTER PROTEIN HOMOLOG"/>
    <property type="match status" value="1"/>
</dbReference>
<sequence length="127" mass="14042">MSGFNFMSHGSQDLYPTLLTKQLEYGSDRSTVTNSVANLGAIAGGMTIGHFSGFIGRRLSVMICCICGGALIYPWAYLRNSGINAGVFFLQFMVQGAWGVLLLFIYLNYHHLNLELLLLEFLINLVI</sequence>
<name>A0A1V2L2M9_CYBFA</name>
<comment type="subcellular location">
    <subcellularLocation>
        <location evidence="1">Membrane</location>
        <topology evidence="1">Multi-pass membrane protein</topology>
    </subcellularLocation>
</comment>
<dbReference type="InterPro" id="IPR036259">
    <property type="entry name" value="MFS_trans_sf"/>
</dbReference>
<protein>
    <submittedName>
        <fullName evidence="6">Carboxylic acid transporter protein</fullName>
    </submittedName>
</protein>
<dbReference type="Gene3D" id="1.20.1250.20">
    <property type="entry name" value="MFS general substrate transporter like domains"/>
    <property type="match status" value="1"/>
</dbReference>
<evidence type="ECO:0000256" key="4">
    <source>
        <dbReference type="ARBA" id="ARBA00023136"/>
    </source>
</evidence>
<proteinExistence type="predicted"/>
<evidence type="ECO:0000313" key="6">
    <source>
        <dbReference type="EMBL" id="ONH65516.1"/>
    </source>
</evidence>
<dbReference type="GO" id="GO:0035879">
    <property type="term" value="P:plasma membrane lactate transport"/>
    <property type="evidence" value="ECO:0007669"/>
    <property type="project" value="TreeGrafter"/>
</dbReference>
<accession>A0A1V2L2M9</accession>
<feature type="transmembrane region" description="Helical" evidence="5">
    <location>
        <begin position="88"/>
        <end position="109"/>
    </location>
</feature>
<evidence type="ECO:0000256" key="5">
    <source>
        <dbReference type="SAM" id="Phobius"/>
    </source>
</evidence>
<organism evidence="6 7">
    <name type="scientific">Cyberlindnera fabianii</name>
    <name type="common">Yeast</name>
    <name type="synonym">Hansenula fabianii</name>
    <dbReference type="NCBI Taxonomy" id="36022"/>
    <lineage>
        <taxon>Eukaryota</taxon>
        <taxon>Fungi</taxon>
        <taxon>Dikarya</taxon>
        <taxon>Ascomycota</taxon>
        <taxon>Saccharomycotina</taxon>
        <taxon>Saccharomycetes</taxon>
        <taxon>Phaffomycetales</taxon>
        <taxon>Phaffomycetaceae</taxon>
        <taxon>Cyberlindnera</taxon>
    </lineage>
</organism>
<dbReference type="GO" id="GO:0015355">
    <property type="term" value="F:secondary active monocarboxylate transmembrane transporter activity"/>
    <property type="evidence" value="ECO:0007669"/>
    <property type="project" value="TreeGrafter"/>
</dbReference>
<keyword evidence="4 5" id="KW-0472">Membrane</keyword>
<dbReference type="STRING" id="36022.A0A1V2L2M9"/>
<dbReference type="Proteomes" id="UP000189513">
    <property type="component" value="Unassembled WGS sequence"/>
</dbReference>
<feature type="transmembrane region" description="Helical" evidence="5">
    <location>
        <begin position="59"/>
        <end position="76"/>
    </location>
</feature>
<evidence type="ECO:0000313" key="7">
    <source>
        <dbReference type="Proteomes" id="UP000189513"/>
    </source>
</evidence>
<dbReference type="EMBL" id="MPUK01000011">
    <property type="protein sequence ID" value="ONH65516.1"/>
    <property type="molecule type" value="Genomic_DNA"/>
</dbReference>
<keyword evidence="3 5" id="KW-1133">Transmembrane helix</keyword>
<gene>
    <name evidence="6" type="ORF">BON22_4629</name>
</gene>
<dbReference type="GO" id="GO:0005886">
    <property type="term" value="C:plasma membrane"/>
    <property type="evidence" value="ECO:0007669"/>
    <property type="project" value="TreeGrafter"/>
</dbReference>
<dbReference type="SUPFAM" id="SSF103473">
    <property type="entry name" value="MFS general substrate transporter"/>
    <property type="match status" value="1"/>
</dbReference>
<evidence type="ECO:0000256" key="2">
    <source>
        <dbReference type="ARBA" id="ARBA00022692"/>
    </source>
</evidence>